<protein>
    <submittedName>
        <fullName evidence="1">Uncharacterized protein</fullName>
    </submittedName>
</protein>
<reference evidence="2" key="1">
    <citation type="submission" date="2016-10" db="EMBL/GenBank/DDBJ databases">
        <authorList>
            <person name="Varghese N."/>
            <person name="Submissions S."/>
        </authorList>
    </citation>
    <scope>NUCLEOTIDE SEQUENCE [LARGE SCALE GENOMIC DNA]</scope>
    <source>
        <strain evidence="2">CGMCC 1.9227</strain>
    </source>
</reference>
<name>A0A1I2BGU1_9FLAO</name>
<organism evidence="1 2">
    <name type="scientific">Flavobacterium xueshanense</name>
    <dbReference type="NCBI Taxonomy" id="935223"/>
    <lineage>
        <taxon>Bacteria</taxon>
        <taxon>Pseudomonadati</taxon>
        <taxon>Bacteroidota</taxon>
        <taxon>Flavobacteriia</taxon>
        <taxon>Flavobacteriales</taxon>
        <taxon>Flavobacteriaceae</taxon>
        <taxon>Flavobacterium</taxon>
    </lineage>
</organism>
<sequence length="461" mass="52896">MKKYLLLIAVGIFTLNSCEREDKIEDNSLEMNYSAKSNKIEAMKEFAQLLGKTLSDKENRKYLVDLIHQRGDNSEAVTVNALLGKNISKEELLLLSRNRNNIKISAKESFRKTLINEVRKNIDQYPNLKSQLKKINASTTQRTIEDTYDELSEYYASQGLDVYFPYEENFNLEDENTITLTWDPMIEQNYNYGYQSVNGIYGLQPIAIINDDFAYNNPVLVVRPAVYIESGIASDPNPNPVIISNNPPNWAFQGWQGFLNFNVDHTKIMDADVLKVNIPKIRLMEHLGTFLTPTTITLVRSSANLTTDNNNNLVFPLSADSRQLMTRQHIKRRDARNHNWVDVNILWDDDWNMHEAEHTLTWASHHTFSGNLNAKGTVKLGWDVEQKKVTFDPKIDINFDVRVGGNCKLRYNNNVSRRAVLTQIIGDTGAGTYNDNGTEYSVRAADKLQYYFKPYLTKIVQ</sequence>
<evidence type="ECO:0000313" key="2">
    <source>
        <dbReference type="Proteomes" id="UP000198596"/>
    </source>
</evidence>
<dbReference type="EMBL" id="FONQ01000002">
    <property type="protein sequence ID" value="SFE55391.1"/>
    <property type="molecule type" value="Genomic_DNA"/>
</dbReference>
<accession>A0A1I2BGU1</accession>
<dbReference type="AlphaFoldDB" id="A0A1I2BGU1"/>
<dbReference type="RefSeq" id="WP_091203380.1">
    <property type="nucleotide sequence ID" value="NZ_FONQ01000002.1"/>
</dbReference>
<dbReference type="Proteomes" id="UP000198596">
    <property type="component" value="Unassembled WGS sequence"/>
</dbReference>
<dbReference type="STRING" id="935223.SAMN04488131_102340"/>
<keyword evidence="2" id="KW-1185">Reference proteome</keyword>
<evidence type="ECO:0000313" key="1">
    <source>
        <dbReference type="EMBL" id="SFE55391.1"/>
    </source>
</evidence>
<proteinExistence type="predicted"/>
<gene>
    <name evidence="1" type="ORF">SAMN04488131_102340</name>
</gene>
<dbReference type="OrthoDB" id="1306809at2"/>